<evidence type="ECO:0000256" key="2">
    <source>
        <dbReference type="ARBA" id="ARBA00023002"/>
    </source>
</evidence>
<reference evidence="5" key="1">
    <citation type="journal article" date="2019" name="Int. J. Syst. Evol. Microbiol.">
        <title>The Global Catalogue of Microorganisms (GCM) 10K type strain sequencing project: providing services to taxonomists for standard genome sequencing and annotation.</title>
        <authorList>
            <consortium name="The Broad Institute Genomics Platform"/>
            <consortium name="The Broad Institute Genome Sequencing Center for Infectious Disease"/>
            <person name="Wu L."/>
            <person name="Ma J."/>
        </authorList>
    </citation>
    <scope>NUCLEOTIDE SEQUENCE [LARGE SCALE GENOMIC DNA]</scope>
    <source>
        <strain evidence="5">JCM 17810</strain>
    </source>
</reference>
<keyword evidence="2" id="KW-0560">Oxidoreductase</keyword>
<comment type="similarity">
    <text evidence="1 3">Belongs to the short-chain dehydrogenases/reductases (SDR) family.</text>
</comment>
<dbReference type="InterPro" id="IPR036291">
    <property type="entry name" value="NAD(P)-bd_dom_sf"/>
</dbReference>
<comment type="caution">
    <text evidence="4">The sequence shown here is derived from an EMBL/GenBank/DDBJ whole genome shotgun (WGS) entry which is preliminary data.</text>
</comment>
<dbReference type="Proteomes" id="UP001500622">
    <property type="component" value="Unassembled WGS sequence"/>
</dbReference>
<proteinExistence type="inferred from homology"/>
<dbReference type="PRINTS" id="PR00080">
    <property type="entry name" value="SDRFAMILY"/>
</dbReference>
<dbReference type="PROSITE" id="PS00061">
    <property type="entry name" value="ADH_SHORT"/>
    <property type="match status" value="1"/>
</dbReference>
<dbReference type="EMBL" id="BAABGN010000013">
    <property type="protein sequence ID" value="GAA4431069.1"/>
    <property type="molecule type" value="Genomic_DNA"/>
</dbReference>
<organism evidence="4 5">
    <name type="scientific">Georgenia halophila</name>
    <dbReference type="NCBI Taxonomy" id="620889"/>
    <lineage>
        <taxon>Bacteria</taxon>
        <taxon>Bacillati</taxon>
        <taxon>Actinomycetota</taxon>
        <taxon>Actinomycetes</taxon>
        <taxon>Micrococcales</taxon>
        <taxon>Bogoriellaceae</taxon>
        <taxon>Georgenia</taxon>
    </lineage>
</organism>
<dbReference type="Pfam" id="PF00106">
    <property type="entry name" value="adh_short"/>
    <property type="match status" value="1"/>
</dbReference>
<keyword evidence="5" id="KW-1185">Reference proteome</keyword>
<evidence type="ECO:0000256" key="3">
    <source>
        <dbReference type="RuleBase" id="RU000363"/>
    </source>
</evidence>
<evidence type="ECO:0000313" key="4">
    <source>
        <dbReference type="EMBL" id="GAA4431069.1"/>
    </source>
</evidence>
<dbReference type="InterPro" id="IPR002347">
    <property type="entry name" value="SDR_fam"/>
</dbReference>
<dbReference type="PANTHER" id="PTHR43658:SF8">
    <property type="entry name" value="17-BETA-HYDROXYSTEROID DEHYDROGENASE 14-RELATED"/>
    <property type="match status" value="1"/>
</dbReference>
<accession>A0ABP8LJY5</accession>
<protein>
    <submittedName>
        <fullName evidence="4">3-hydroxyacyl-CoA dehydrogenase</fullName>
    </submittedName>
</protein>
<gene>
    <name evidence="4" type="ORF">GCM10023169_35230</name>
</gene>
<name>A0ABP8LJY5_9MICO</name>
<dbReference type="Gene3D" id="3.40.50.720">
    <property type="entry name" value="NAD(P)-binding Rossmann-like Domain"/>
    <property type="match status" value="1"/>
</dbReference>
<evidence type="ECO:0000313" key="5">
    <source>
        <dbReference type="Proteomes" id="UP001500622"/>
    </source>
</evidence>
<sequence length="256" mass="26699">MNISGAGALVVGGASGLGAAVVRRLHDDGAHVVVADRDIERGRALADELGDDVAFVETDVTDEDAVARAVEHADAAGDDGLRISVMCAGIPVVQKTVSRGRAAELEPFRSVIGVNLIGTFNVLRLAAARMAATDPQEDDERGVCINTASIAAFEGQVGQIGYSASKAGVVGMTLPAARDLAGVGIRVNTIAPGTFATPMLEGLPEEAREALAAQIPFPRRLGRPEEFADLVRAIVTNRMINGEVIRLDGGLRMQPR</sequence>
<dbReference type="SUPFAM" id="SSF51735">
    <property type="entry name" value="NAD(P)-binding Rossmann-fold domains"/>
    <property type="match status" value="1"/>
</dbReference>
<dbReference type="PANTHER" id="PTHR43658">
    <property type="entry name" value="SHORT-CHAIN DEHYDROGENASE/REDUCTASE"/>
    <property type="match status" value="1"/>
</dbReference>
<dbReference type="InterPro" id="IPR020904">
    <property type="entry name" value="Sc_DH/Rdtase_CS"/>
</dbReference>
<dbReference type="RefSeq" id="WP_345217943.1">
    <property type="nucleotide sequence ID" value="NZ_BAABGN010000013.1"/>
</dbReference>
<dbReference type="PRINTS" id="PR00081">
    <property type="entry name" value="GDHRDH"/>
</dbReference>
<evidence type="ECO:0000256" key="1">
    <source>
        <dbReference type="ARBA" id="ARBA00006484"/>
    </source>
</evidence>